<keyword evidence="11" id="KW-0282">Flagellum</keyword>
<proteinExistence type="inferred from homology"/>
<feature type="transmembrane region" description="Helical" evidence="10">
    <location>
        <begin position="12"/>
        <end position="31"/>
    </location>
</feature>
<comment type="function">
    <text evidence="1 10">Role in flagellar biosynthesis.</text>
</comment>
<evidence type="ECO:0000256" key="3">
    <source>
        <dbReference type="ARBA" id="ARBA00021717"/>
    </source>
</evidence>
<evidence type="ECO:0000256" key="8">
    <source>
        <dbReference type="ARBA" id="ARBA00023143"/>
    </source>
</evidence>
<feature type="transmembrane region" description="Helical" evidence="10">
    <location>
        <begin position="93"/>
        <end position="113"/>
    </location>
</feature>
<evidence type="ECO:0000256" key="2">
    <source>
        <dbReference type="ARBA" id="ARBA00009772"/>
    </source>
</evidence>
<reference evidence="11" key="1">
    <citation type="submission" date="2016-04" db="EMBL/GenBank/DDBJ databases">
        <authorList>
            <person name="Evans L.H."/>
            <person name="Alamgir A."/>
            <person name="Owens N."/>
            <person name="Weber N.D."/>
            <person name="Virtaneva K."/>
            <person name="Barbian K."/>
            <person name="Babar A."/>
            <person name="Rosenke K."/>
        </authorList>
    </citation>
    <scope>NUCLEOTIDE SEQUENCE</scope>
    <source>
        <strain evidence="11">86</strain>
    </source>
</reference>
<keyword evidence="11" id="KW-0966">Cell projection</keyword>
<accession>A0A212JNP9</accession>
<sequence length="254" mass="26901">MLEQLLALDVYHLGLVFARMSGAFVALPGFAATHVPVRIRVFIALGVSMAILPLVVDVLPPMPATAGGIVRLIAFEITIGAFLGLVAQTLLSALHFAGATVGLTSGLANAMVFDPITESQGALVTGFLNMLAMTLIFVTGTHILMLQAVGESFTLFPPGAPLPVGDMSDYMARVLGQSFMIGLRLASPFIVFSLVFQTAMGVTARLMPQMNVFFVALPAQILLALALLMLVLPSVMLWAMNHFENGLRNFIAGG</sequence>
<feature type="transmembrane region" description="Helical" evidence="10">
    <location>
        <begin position="170"/>
        <end position="200"/>
    </location>
</feature>
<protein>
    <recommendedName>
        <fullName evidence="3 9">Flagellar biosynthetic protein FliR</fullName>
    </recommendedName>
</protein>
<dbReference type="GO" id="GO:0009425">
    <property type="term" value="C:bacterial-type flagellum basal body"/>
    <property type="evidence" value="ECO:0007669"/>
    <property type="project" value="UniProtKB-SubCell"/>
</dbReference>
<dbReference type="PRINTS" id="PR00953">
    <property type="entry name" value="TYPE3IMRPROT"/>
</dbReference>
<organism evidence="11">
    <name type="scientific">uncultured Alphaproteobacteria bacterium</name>
    <dbReference type="NCBI Taxonomy" id="91750"/>
    <lineage>
        <taxon>Bacteria</taxon>
        <taxon>Pseudomonadati</taxon>
        <taxon>Pseudomonadota</taxon>
        <taxon>Alphaproteobacteria</taxon>
        <taxon>environmental samples</taxon>
    </lineage>
</organism>
<evidence type="ECO:0000256" key="7">
    <source>
        <dbReference type="ARBA" id="ARBA00023136"/>
    </source>
</evidence>
<dbReference type="GO" id="GO:0006605">
    <property type="term" value="P:protein targeting"/>
    <property type="evidence" value="ECO:0007669"/>
    <property type="project" value="UniProtKB-UniRule"/>
</dbReference>
<keyword evidence="8 10" id="KW-0975">Bacterial flagellum</keyword>
<dbReference type="GO" id="GO:0005886">
    <property type="term" value="C:plasma membrane"/>
    <property type="evidence" value="ECO:0007669"/>
    <property type="project" value="UniProtKB-SubCell"/>
</dbReference>
<feature type="transmembrane region" description="Helical" evidence="10">
    <location>
        <begin position="212"/>
        <end position="240"/>
    </location>
</feature>
<dbReference type="EMBL" id="FLUO01000001">
    <property type="protein sequence ID" value="SBW01076.1"/>
    <property type="molecule type" value="Genomic_DNA"/>
</dbReference>
<keyword evidence="6 10" id="KW-1133">Transmembrane helix</keyword>
<comment type="similarity">
    <text evidence="2 10">Belongs to the FliR/MopE/SpaR family.</text>
</comment>
<dbReference type="AlphaFoldDB" id="A0A212JNP9"/>
<evidence type="ECO:0000256" key="9">
    <source>
        <dbReference type="NCBIfam" id="TIGR01400"/>
    </source>
</evidence>
<keyword evidence="4 10" id="KW-1003">Cell membrane</keyword>
<evidence type="ECO:0000313" key="11">
    <source>
        <dbReference type="EMBL" id="SBW01076.1"/>
    </source>
</evidence>
<dbReference type="InterPro" id="IPR002010">
    <property type="entry name" value="T3SS_IM_R"/>
</dbReference>
<dbReference type="PANTHER" id="PTHR30065">
    <property type="entry name" value="FLAGELLAR BIOSYNTHETIC PROTEIN FLIR"/>
    <property type="match status" value="1"/>
</dbReference>
<keyword evidence="5 10" id="KW-0812">Transmembrane</keyword>
<gene>
    <name evidence="11" type="ORF">KL86APRO_11376</name>
</gene>
<feature type="transmembrane region" description="Helical" evidence="10">
    <location>
        <begin position="37"/>
        <end position="56"/>
    </location>
</feature>
<evidence type="ECO:0000256" key="6">
    <source>
        <dbReference type="ARBA" id="ARBA00022989"/>
    </source>
</evidence>
<keyword evidence="11" id="KW-0969">Cilium</keyword>
<comment type="subcellular location">
    <subcellularLocation>
        <location evidence="10">Cell membrane</location>
        <topology evidence="10">Multi-pass membrane protein</topology>
    </subcellularLocation>
    <subcellularLocation>
        <location evidence="10">Bacterial flagellum basal body</location>
    </subcellularLocation>
</comment>
<dbReference type="InterPro" id="IPR006303">
    <property type="entry name" value="FliR"/>
</dbReference>
<evidence type="ECO:0000256" key="5">
    <source>
        <dbReference type="ARBA" id="ARBA00022692"/>
    </source>
</evidence>
<name>A0A212JNP9_9PROT</name>
<dbReference type="NCBIfam" id="TIGR01400">
    <property type="entry name" value="fliR"/>
    <property type="match status" value="1"/>
</dbReference>
<dbReference type="GO" id="GO:0044780">
    <property type="term" value="P:bacterial-type flagellum assembly"/>
    <property type="evidence" value="ECO:0007669"/>
    <property type="project" value="UniProtKB-UniRule"/>
</dbReference>
<evidence type="ECO:0000256" key="4">
    <source>
        <dbReference type="ARBA" id="ARBA00022475"/>
    </source>
</evidence>
<evidence type="ECO:0000256" key="10">
    <source>
        <dbReference type="RuleBase" id="RU362071"/>
    </source>
</evidence>
<feature type="transmembrane region" description="Helical" evidence="10">
    <location>
        <begin position="125"/>
        <end position="150"/>
    </location>
</feature>
<keyword evidence="7 10" id="KW-0472">Membrane</keyword>
<dbReference type="PANTHER" id="PTHR30065:SF8">
    <property type="entry name" value="FLAGELLAR BIOSYNTHETIC PROTEIN FLIR"/>
    <property type="match status" value="1"/>
</dbReference>
<feature type="transmembrane region" description="Helical" evidence="10">
    <location>
        <begin position="68"/>
        <end position="87"/>
    </location>
</feature>
<evidence type="ECO:0000256" key="1">
    <source>
        <dbReference type="ARBA" id="ARBA00002578"/>
    </source>
</evidence>
<dbReference type="Pfam" id="PF01311">
    <property type="entry name" value="Bac_export_1"/>
    <property type="match status" value="1"/>
</dbReference>